<dbReference type="GO" id="GO:0015679">
    <property type="term" value="P:plasma membrane copper ion transport"/>
    <property type="evidence" value="ECO:0007669"/>
    <property type="project" value="TreeGrafter"/>
</dbReference>
<protein>
    <submittedName>
        <fullName evidence="11">RND family efflux transporter MFP subunit</fullName>
    </submittedName>
</protein>
<evidence type="ECO:0000256" key="5">
    <source>
        <dbReference type="ARBA" id="ARBA00058766"/>
    </source>
</evidence>
<dbReference type="PANTHER" id="PTHR30097">
    <property type="entry name" value="CATION EFFLUX SYSTEM PROTEIN CUSB"/>
    <property type="match status" value="1"/>
</dbReference>
<gene>
    <name evidence="11" type="ORF">HHI_16981</name>
</gene>
<comment type="function">
    <text evidence="5">CzcA and CzcB together would act in zinc efflux nearly as effectively as the complete czc efflux system (CzcABC). The CzcB protein is thought to funnel zinc cations to the CzcA transport protein.</text>
</comment>
<dbReference type="PANTHER" id="PTHR30097:SF4">
    <property type="entry name" value="SLR6042 PROTEIN"/>
    <property type="match status" value="1"/>
</dbReference>
<dbReference type="NCBIfam" id="TIGR01730">
    <property type="entry name" value="RND_mfp"/>
    <property type="match status" value="1"/>
</dbReference>
<keyword evidence="12" id="KW-1185">Reference proteome</keyword>
<evidence type="ECO:0000259" key="8">
    <source>
        <dbReference type="Pfam" id="PF25954"/>
    </source>
</evidence>
<feature type="domain" description="CzcB-like barrel-sandwich hybrid" evidence="9">
    <location>
        <begin position="103"/>
        <end position="257"/>
    </location>
</feature>
<dbReference type="SUPFAM" id="SSF111369">
    <property type="entry name" value="HlyD-like secretion proteins"/>
    <property type="match status" value="1"/>
</dbReference>
<dbReference type="InterPro" id="IPR006143">
    <property type="entry name" value="RND_pump_MFP"/>
</dbReference>
<dbReference type="PATRIC" id="fig|1280951.3.peg.3423"/>
<dbReference type="InterPro" id="IPR058648">
    <property type="entry name" value="HH_CzcB-like"/>
</dbReference>
<evidence type="ECO:0000313" key="12">
    <source>
        <dbReference type="Proteomes" id="UP000025061"/>
    </source>
</evidence>
<dbReference type="GO" id="GO:0016020">
    <property type="term" value="C:membrane"/>
    <property type="evidence" value="ECO:0007669"/>
    <property type="project" value="InterPro"/>
</dbReference>
<evidence type="ECO:0000256" key="6">
    <source>
        <dbReference type="SAM" id="MobiDB-lite"/>
    </source>
</evidence>
<keyword evidence="3" id="KW-0862">Zinc</keyword>
<dbReference type="InterPro" id="IPR058649">
    <property type="entry name" value="CzcB_C"/>
</dbReference>
<dbReference type="InterPro" id="IPR058647">
    <property type="entry name" value="BSH_CzcB-like"/>
</dbReference>
<dbReference type="FunFam" id="2.40.30.170:FF:000010">
    <property type="entry name" value="Efflux RND transporter periplasmic adaptor subunit"/>
    <property type="match status" value="1"/>
</dbReference>
<dbReference type="GO" id="GO:0060003">
    <property type="term" value="P:copper ion export"/>
    <property type="evidence" value="ECO:0007669"/>
    <property type="project" value="TreeGrafter"/>
</dbReference>
<dbReference type="GO" id="GO:0046914">
    <property type="term" value="F:transition metal ion binding"/>
    <property type="evidence" value="ECO:0007669"/>
    <property type="project" value="TreeGrafter"/>
</dbReference>
<sequence>MIGAASLAFVLVACGAADPDTAGQAAPDHAHEADKAGQIGTDADADHGDEDDHDHGHEKAEGDHVELSAEAARDAGIVIAAAELAALPSTLKLPAEIRFDADRIANVTASLEGIVARVEAREGAVVRKGATLAVLRSRELAGLKADYLTAASTEMLARDTLMREERLWEHRVTPEADLQAARAGVAAAEAARKAAENKLHAVGVSDGALEKMVEAPDGGLASASILAPIGGTIVRRNLSLGDMVTTEVTAPLFVIADASVLWADIAVYKNDYGRLREGMAVTLRLETGDIAAEGTIGLILPLIEETSRTATARVILDNKDGRLRPGQFVTAEIAAGTSAAVLRVPEGSIVEVEGTPSVFVPTEDGFESRAVETGGKAGGYAEIRSGLETGDRYVSEGAFTLKAQLEKDAFGDGHAH</sequence>
<dbReference type="InterPro" id="IPR058792">
    <property type="entry name" value="Beta-barrel_RND_2"/>
</dbReference>
<dbReference type="InterPro" id="IPR051909">
    <property type="entry name" value="MFP_Cation_Efflux"/>
</dbReference>
<accession>A0A059F843</accession>
<evidence type="ECO:0000259" key="10">
    <source>
        <dbReference type="Pfam" id="PF25975"/>
    </source>
</evidence>
<keyword evidence="4" id="KW-0105">Cadmium resistance</keyword>
<dbReference type="Gene3D" id="1.10.287.470">
    <property type="entry name" value="Helix hairpin bin"/>
    <property type="match status" value="1"/>
</dbReference>
<dbReference type="FunFam" id="2.40.420.20:FF:000006">
    <property type="entry name" value="RND family efflux transporter MFP subunit"/>
    <property type="match status" value="1"/>
</dbReference>
<comment type="caution">
    <text evidence="11">The sequence shown here is derived from an EMBL/GenBank/DDBJ whole genome shotgun (WGS) entry which is preliminary data.</text>
</comment>
<reference evidence="11 12" key="1">
    <citation type="submission" date="2013-04" db="EMBL/GenBank/DDBJ databases">
        <title>Hyphomonas hirschiana VP5 Genome Sequencing.</title>
        <authorList>
            <person name="Lai Q."/>
            <person name="Shao Z."/>
        </authorList>
    </citation>
    <scope>NUCLEOTIDE SEQUENCE [LARGE SCALE GENOMIC DNA]</scope>
    <source>
        <strain evidence="11 12">VP5</strain>
    </source>
</reference>
<dbReference type="GO" id="GO:0022857">
    <property type="term" value="F:transmembrane transporter activity"/>
    <property type="evidence" value="ECO:0007669"/>
    <property type="project" value="InterPro"/>
</dbReference>
<dbReference type="Pfam" id="PF25954">
    <property type="entry name" value="Beta-barrel_RND_2"/>
    <property type="match status" value="1"/>
</dbReference>
<dbReference type="Pfam" id="PF25893">
    <property type="entry name" value="HH_CzcB"/>
    <property type="match status" value="1"/>
</dbReference>
<evidence type="ECO:0000256" key="1">
    <source>
        <dbReference type="ARBA" id="ARBA00009477"/>
    </source>
</evidence>
<evidence type="ECO:0000259" key="9">
    <source>
        <dbReference type="Pfam" id="PF25973"/>
    </source>
</evidence>
<keyword evidence="2" id="KW-0813">Transport</keyword>
<dbReference type="Pfam" id="PF25973">
    <property type="entry name" value="BSH_CzcB"/>
    <property type="match status" value="1"/>
</dbReference>
<feature type="region of interest" description="Disordered" evidence="6">
    <location>
        <begin position="20"/>
        <end position="63"/>
    </location>
</feature>
<dbReference type="Pfam" id="PF25975">
    <property type="entry name" value="CzcB_C"/>
    <property type="match status" value="1"/>
</dbReference>
<evidence type="ECO:0000259" key="7">
    <source>
        <dbReference type="Pfam" id="PF25893"/>
    </source>
</evidence>
<dbReference type="Proteomes" id="UP000025061">
    <property type="component" value="Unassembled WGS sequence"/>
</dbReference>
<comment type="similarity">
    <text evidence="1">Belongs to the membrane fusion protein (MFP) (TC 8.A.1) family.</text>
</comment>
<organism evidence="11 12">
    <name type="scientific">Hyphomonas hirschiana VP5</name>
    <dbReference type="NCBI Taxonomy" id="1280951"/>
    <lineage>
        <taxon>Bacteria</taxon>
        <taxon>Pseudomonadati</taxon>
        <taxon>Pseudomonadota</taxon>
        <taxon>Alphaproteobacteria</taxon>
        <taxon>Hyphomonadales</taxon>
        <taxon>Hyphomonadaceae</taxon>
        <taxon>Hyphomonas</taxon>
    </lineage>
</organism>
<evidence type="ECO:0000256" key="2">
    <source>
        <dbReference type="ARBA" id="ARBA00022448"/>
    </source>
</evidence>
<evidence type="ECO:0000313" key="11">
    <source>
        <dbReference type="EMBL" id="KCZ86765.1"/>
    </source>
</evidence>
<dbReference type="Gene3D" id="2.40.420.20">
    <property type="match status" value="1"/>
</dbReference>
<dbReference type="GO" id="GO:0046686">
    <property type="term" value="P:response to cadmium ion"/>
    <property type="evidence" value="ECO:0007669"/>
    <property type="project" value="UniProtKB-KW"/>
</dbReference>
<feature type="domain" description="CzcB-like C-terminal circularly permuted SH3-like" evidence="10">
    <location>
        <begin position="343"/>
        <end position="402"/>
    </location>
</feature>
<feature type="domain" description="CusB-like beta-barrel" evidence="8">
    <location>
        <begin position="261"/>
        <end position="335"/>
    </location>
</feature>
<feature type="compositionally biased region" description="Basic and acidic residues" evidence="6">
    <location>
        <begin position="53"/>
        <end position="63"/>
    </location>
</feature>
<dbReference type="Gene3D" id="2.40.30.170">
    <property type="match status" value="1"/>
</dbReference>
<dbReference type="Gene3D" id="2.40.50.100">
    <property type="match status" value="1"/>
</dbReference>
<dbReference type="GO" id="GO:0030288">
    <property type="term" value="C:outer membrane-bounded periplasmic space"/>
    <property type="evidence" value="ECO:0007669"/>
    <property type="project" value="TreeGrafter"/>
</dbReference>
<evidence type="ECO:0000256" key="4">
    <source>
        <dbReference type="ARBA" id="ARBA00043263"/>
    </source>
</evidence>
<name>A0A059F843_9PROT</name>
<dbReference type="EMBL" id="ARYI01000022">
    <property type="protein sequence ID" value="KCZ86765.1"/>
    <property type="molecule type" value="Genomic_DNA"/>
</dbReference>
<evidence type="ECO:0000256" key="3">
    <source>
        <dbReference type="ARBA" id="ARBA00022833"/>
    </source>
</evidence>
<feature type="domain" description="CzcB-like alpha-helical hairpin" evidence="7">
    <location>
        <begin position="143"/>
        <end position="201"/>
    </location>
</feature>
<proteinExistence type="inferred from homology"/>
<dbReference type="AlphaFoldDB" id="A0A059F843"/>